<proteinExistence type="predicted"/>
<organism evidence="2 3">
    <name type="scientific">Microbacterium pullorum</name>
    <dbReference type="NCBI Taxonomy" id="2762236"/>
    <lineage>
        <taxon>Bacteria</taxon>
        <taxon>Bacillati</taxon>
        <taxon>Actinomycetota</taxon>
        <taxon>Actinomycetes</taxon>
        <taxon>Micrococcales</taxon>
        <taxon>Microbacteriaceae</taxon>
        <taxon>Microbacterium</taxon>
    </lineage>
</organism>
<dbReference type="RefSeq" id="WP_191717558.1">
    <property type="nucleotide sequence ID" value="NZ_JACSQP010000001.1"/>
</dbReference>
<evidence type="ECO:0000256" key="1">
    <source>
        <dbReference type="SAM" id="MobiDB-lite"/>
    </source>
</evidence>
<dbReference type="InterPro" id="IPR011042">
    <property type="entry name" value="6-blade_b-propeller_TolB-like"/>
</dbReference>
<reference evidence="2 3" key="1">
    <citation type="submission" date="2020-08" db="EMBL/GenBank/DDBJ databases">
        <title>A Genomic Blueprint of the Chicken Gut Microbiome.</title>
        <authorList>
            <person name="Gilroy R."/>
            <person name="Ravi A."/>
            <person name="Getino M."/>
            <person name="Pursley I."/>
            <person name="Horton D.L."/>
            <person name="Alikhan N.-F."/>
            <person name="Baker D."/>
            <person name="Gharbi K."/>
            <person name="Hall N."/>
            <person name="Watson M."/>
            <person name="Adriaenssens E.M."/>
            <person name="Foster-Nyarko E."/>
            <person name="Jarju S."/>
            <person name="Secka A."/>
            <person name="Antonio M."/>
            <person name="Oren A."/>
            <person name="Chaudhuri R."/>
            <person name="La Ragione R.M."/>
            <person name="Hildebrand F."/>
            <person name="Pallen M.J."/>
        </authorList>
    </citation>
    <scope>NUCLEOTIDE SEQUENCE [LARGE SCALE GENOMIC DNA]</scope>
    <source>
        <strain evidence="2 3">Sa4CUA7</strain>
    </source>
</reference>
<evidence type="ECO:0008006" key="4">
    <source>
        <dbReference type="Google" id="ProtNLM"/>
    </source>
</evidence>
<comment type="caution">
    <text evidence="2">The sequence shown here is derived from an EMBL/GenBank/DDBJ whole genome shotgun (WGS) entry which is preliminary data.</text>
</comment>
<sequence>MRTSLLVSRGAAAVLASLVAPDGSLWVLTNNTDGRGDPGPDDDHVLRLEP</sequence>
<protein>
    <recommendedName>
        <fullName evidence="4">PQQ-dependent sugar dehydrogenase</fullName>
    </recommendedName>
</protein>
<gene>
    <name evidence="2" type="ORF">H9651_02175</name>
</gene>
<keyword evidence="3" id="KW-1185">Reference proteome</keyword>
<feature type="compositionally biased region" description="Basic and acidic residues" evidence="1">
    <location>
        <begin position="34"/>
        <end position="50"/>
    </location>
</feature>
<dbReference type="Proteomes" id="UP000648352">
    <property type="component" value="Unassembled WGS sequence"/>
</dbReference>
<accession>A0ABR8RYY3</accession>
<name>A0ABR8RYY3_9MICO</name>
<dbReference type="Gene3D" id="2.120.10.30">
    <property type="entry name" value="TolB, C-terminal domain"/>
    <property type="match status" value="1"/>
</dbReference>
<dbReference type="EMBL" id="JACSQP010000001">
    <property type="protein sequence ID" value="MBD7956439.1"/>
    <property type="molecule type" value="Genomic_DNA"/>
</dbReference>
<evidence type="ECO:0000313" key="3">
    <source>
        <dbReference type="Proteomes" id="UP000648352"/>
    </source>
</evidence>
<evidence type="ECO:0000313" key="2">
    <source>
        <dbReference type="EMBL" id="MBD7956439.1"/>
    </source>
</evidence>
<feature type="region of interest" description="Disordered" evidence="1">
    <location>
        <begin position="30"/>
        <end position="50"/>
    </location>
</feature>